<reference evidence="3" key="1">
    <citation type="submission" date="2011-05" db="EMBL/GenBank/DDBJ databases">
        <authorList>
            <person name="Richards S.R."/>
            <person name="Qu J."/>
            <person name="Jiang H."/>
            <person name="Jhangiani S.N."/>
            <person name="Agravi P."/>
            <person name="Goodspeed R."/>
            <person name="Gross S."/>
            <person name="Mandapat C."/>
            <person name="Jackson L."/>
            <person name="Mathew T."/>
            <person name="Pu L."/>
            <person name="Thornton R."/>
            <person name="Saada N."/>
            <person name="Wilczek-Boney K.B."/>
            <person name="Lee S."/>
            <person name="Kovar C."/>
            <person name="Wu Y."/>
            <person name="Scherer S.E."/>
            <person name="Worley K.C."/>
            <person name="Muzny D.M."/>
            <person name="Gibbs R."/>
        </authorList>
    </citation>
    <scope>NUCLEOTIDE SEQUENCE</scope>
    <source>
        <strain evidence="3">Brora</strain>
    </source>
</reference>
<keyword evidence="3" id="KW-1185">Reference proteome</keyword>
<sequence length="119" mass="14073">MEGGIRAFFVSHTYTFGTFFLLVSIVYAAIGKKLLFFFFGKDNSFKTIKLDFRHKTQNNRILTFKMVDSLKIKYPIMLDSPLRRRFSVRNSRDKAEKSQVRTQLYAFIPKMIRQGMTLR</sequence>
<dbReference type="AlphaFoldDB" id="T1JHK7"/>
<proteinExistence type="predicted"/>
<keyword evidence="1" id="KW-0472">Membrane</keyword>
<evidence type="ECO:0000313" key="2">
    <source>
        <dbReference type="EnsemblMetazoa" id="SMAR013338-PA"/>
    </source>
</evidence>
<protein>
    <submittedName>
        <fullName evidence="2">Uncharacterized protein</fullName>
    </submittedName>
</protein>
<organism evidence="2 3">
    <name type="scientific">Strigamia maritima</name>
    <name type="common">European centipede</name>
    <name type="synonym">Geophilus maritimus</name>
    <dbReference type="NCBI Taxonomy" id="126957"/>
    <lineage>
        <taxon>Eukaryota</taxon>
        <taxon>Metazoa</taxon>
        <taxon>Ecdysozoa</taxon>
        <taxon>Arthropoda</taxon>
        <taxon>Myriapoda</taxon>
        <taxon>Chilopoda</taxon>
        <taxon>Pleurostigmophora</taxon>
        <taxon>Geophilomorpha</taxon>
        <taxon>Linotaeniidae</taxon>
        <taxon>Strigamia</taxon>
    </lineage>
</organism>
<name>T1JHK7_STRMM</name>
<feature type="transmembrane region" description="Helical" evidence="1">
    <location>
        <begin position="16"/>
        <end position="39"/>
    </location>
</feature>
<keyword evidence="1" id="KW-0812">Transmembrane</keyword>
<dbReference type="HOGENOM" id="CLU_2064380_0_0_1"/>
<dbReference type="EMBL" id="JH430149">
    <property type="status" value="NOT_ANNOTATED_CDS"/>
    <property type="molecule type" value="Genomic_DNA"/>
</dbReference>
<dbReference type="EnsemblMetazoa" id="SMAR013338-RA">
    <property type="protein sequence ID" value="SMAR013338-PA"/>
    <property type="gene ID" value="SMAR013338"/>
</dbReference>
<accession>T1JHK7</accession>
<evidence type="ECO:0000256" key="1">
    <source>
        <dbReference type="SAM" id="Phobius"/>
    </source>
</evidence>
<evidence type="ECO:0000313" key="3">
    <source>
        <dbReference type="Proteomes" id="UP000014500"/>
    </source>
</evidence>
<reference evidence="2" key="2">
    <citation type="submission" date="2015-02" db="UniProtKB">
        <authorList>
            <consortium name="EnsemblMetazoa"/>
        </authorList>
    </citation>
    <scope>IDENTIFICATION</scope>
</reference>
<dbReference type="Proteomes" id="UP000014500">
    <property type="component" value="Unassembled WGS sequence"/>
</dbReference>
<keyword evidence="1" id="KW-1133">Transmembrane helix</keyword>